<name>A0A2B9PLL5_BACCE</name>
<dbReference type="AlphaFoldDB" id="A0A2B9PLL5"/>
<organism evidence="1 2">
    <name type="scientific">Bacillus cereus</name>
    <dbReference type="NCBI Taxonomy" id="1396"/>
    <lineage>
        <taxon>Bacteria</taxon>
        <taxon>Bacillati</taxon>
        <taxon>Bacillota</taxon>
        <taxon>Bacilli</taxon>
        <taxon>Bacillales</taxon>
        <taxon>Bacillaceae</taxon>
        <taxon>Bacillus</taxon>
        <taxon>Bacillus cereus group</taxon>
    </lineage>
</organism>
<accession>A0A2B9PLL5</accession>
<dbReference type="Pfam" id="PF13315">
    <property type="entry name" value="DUF4085"/>
    <property type="match status" value="1"/>
</dbReference>
<comment type="caution">
    <text evidence="1">The sequence shown here is derived from an EMBL/GenBank/DDBJ whole genome shotgun (WGS) entry which is preliminary data.</text>
</comment>
<evidence type="ECO:0000313" key="1">
    <source>
        <dbReference type="EMBL" id="PGO23518.1"/>
    </source>
</evidence>
<dbReference type="EMBL" id="NUIL01000041">
    <property type="protein sequence ID" value="PGO23518.1"/>
    <property type="molecule type" value="Genomic_DNA"/>
</dbReference>
<dbReference type="RefSeq" id="WP_098766652.1">
    <property type="nucleotide sequence ID" value="NZ_NUIL01000041.1"/>
</dbReference>
<sequence length="218" mass="25976">MKYFTKDWYKEMQVSGFLIFSETLDEWEEILRESEKAGMDYKQSLIEDVEEKKEDLLKFLPKSLHPYIHDNTINSEYPSEKLKKLMLEWTENYEKRMNDLEQDYLENFNSIKEKLPQNVVQLHEYSLHDSVVKSVERRSKDTLIITLDCSGSFSDFEKLRLTFIGVTEYSMPKKFEGAWWMCHEIELTEDGFELGVLFDYPFEEVIICAKDVLLEKGN</sequence>
<protein>
    <recommendedName>
        <fullName evidence="3">DUF4085 domain-containing protein</fullName>
    </recommendedName>
</protein>
<dbReference type="Proteomes" id="UP000223777">
    <property type="component" value="Unassembled WGS sequence"/>
</dbReference>
<evidence type="ECO:0008006" key="3">
    <source>
        <dbReference type="Google" id="ProtNLM"/>
    </source>
</evidence>
<dbReference type="InterPro" id="IPR025144">
    <property type="entry name" value="DUF4085"/>
</dbReference>
<gene>
    <name evidence="1" type="ORF">CN984_23400</name>
</gene>
<evidence type="ECO:0000313" key="2">
    <source>
        <dbReference type="Proteomes" id="UP000223777"/>
    </source>
</evidence>
<proteinExistence type="predicted"/>
<reference evidence="1 2" key="1">
    <citation type="submission" date="2017-09" db="EMBL/GenBank/DDBJ databases">
        <title>Large-scale bioinformatics analysis of Bacillus genomes uncovers conserved roles of natural products in bacterial physiology.</title>
        <authorList>
            <consortium name="Agbiome Team Llc"/>
            <person name="Bleich R.M."/>
            <person name="Grubbs K.J."/>
            <person name="Santa Maria K.C."/>
            <person name="Allen S.E."/>
            <person name="Farag S."/>
            <person name="Shank E.A."/>
            <person name="Bowers A."/>
        </authorList>
    </citation>
    <scope>NUCLEOTIDE SEQUENCE [LARGE SCALE GENOMIC DNA]</scope>
    <source>
        <strain evidence="1 2">AFS050027</strain>
    </source>
</reference>